<evidence type="ECO:0000313" key="18">
    <source>
        <dbReference type="EMBL" id="SFT94412.1"/>
    </source>
</evidence>
<evidence type="ECO:0000256" key="16">
    <source>
        <dbReference type="ARBA" id="ARBA00029440"/>
    </source>
</evidence>
<reference evidence="19" key="1">
    <citation type="submission" date="2016-10" db="EMBL/GenBank/DDBJ databases">
        <authorList>
            <person name="Varghese N."/>
            <person name="Submissions S."/>
        </authorList>
    </citation>
    <scope>NUCLEOTIDE SEQUENCE [LARGE SCALE GENOMIC DNA]</scope>
    <source>
        <strain evidence="19">DSM 45501</strain>
    </source>
</reference>
<keyword evidence="11" id="KW-0560">Oxidoreductase</keyword>
<sequence length="1523" mass="165690">MPVSQNARGRTQRGADVEGLYDPANDHDACGVALVADMAGRKDHAIVRNALTALRNMEHRGAKGADPDTGDGVGILTQVPDAFLREVVPFELPAAGGYAVGNAFLPDDEAGCEQAVAAIERIAAEEGLEVLGWRTLPVDPGCAGSLARGVMPRFRQLFVAESDDSAVAGQDPVMRLERRAFCLRKRAEHDTDVYFPSLSARTLVYKGMLTETQLDAFFIDLTDERFSSAIGLVHSRFSTNTFPSWPLAHPYRYIAHNGEINTMRGNRNWMRTRESMLDTDLIPGDLSRLYPVATPDASDSATFDEVLELLHLGGRSLPHAVLMMIPEAWENHTEMDPQRRAFYEFHNNLMEPWDGPALVTFTDGAQVGAVLDRNGLRPGRYWVTHDNMLVLASETGVLDIEPQRVARKGRLQPGKMFLLDTERGRIVDDEEIKGELAAQHPYRQWLDDGMVHLEDLPTRSREVPPHSSLVQRQQLFGYTEEEVDALLKPMASGGAEPVGSMGNDVPLAPLSERPRQLFDYFTQLFAQVTNPPLDAIREELVTSLNTHVGPEHNLLDTDPQACHQLVLPFPVLDNDELAKLIHINDDGDRPELRSVTIHMVYRAAGGGQALRQRLDEICREVSEAVADGARIIVLSDRGADAEYAAIPSLLLTGAVHHHLVREKSRTHVGLVVEAGDVREVHHVALLVGYGAAAVNPYLAMASVEDLVARGEVSGVDAKQATKNLIKALGKGLRKTMSKIGISTVASYTGAQIFEAIGLGEEIVDRCFTGTTSRLGGIDFETLATEIGQRHRRTFPTDGLKAHHRELAVGGEYQWRREGDPHLFNPHTVFKLQHSTRSGQYDIFKEYTNHVDEQSERLMTLRGLLKFREGAREPVDIDEVEPVSEIVKRFATGGISYGSISKEMHEVLAVAMNRLGAKSNTGEGGEDADRFTVDTDGDWRRSAIKQAASGRFGVTSEYLVNSDDIQIKIAQGAKPGEGGQLPGHKVYPWIAGTRHSTPGVGLISPPPHHDIYSIEDIAQLIYDLKNANPRARVHVKLVSEVGVGTVAAGVSKAHADVVLISGHDGGTGASPLSSIKHAGAPWELGLAETQQTLLANGLRDRIVVQTDGQLKTGRDVVLAALLGAEEFGFATAPLVVSGCVMMRVCHLDTCPVGVATQNPELRAKFDGRADYIVNFFEFIAQEVREHLAALGFRSIEEAIGHTEMLDTDPATRHWKTEGIDLSPILHVPEVAEGSARHCTGKQEHGLEKALDNTLIQLSEGALSEGTPLRLELPVRNVNRSVGTMLGSELTRKWGGAGLADDTIHITFTGSAGQSFGAFLPRGITLRLNGDSNDYVGKGLSGGRVVLRPQDDAAFAAEDNVIAGNVLLYGATGGEMFVRGVVGERFGVRNSGALAVVEGVGDHGCEYMTGGRIVVLGGTGRNFAAGMSGGIAYVLDPRSDRINHEMVDLDSLDSDDRGELYELIEKHHHETGSTVARDLLVDWDTAAARFGKVMPKDFKRVLNAKADAERDGRDVNEAIMEAAHG</sequence>
<keyword evidence="7" id="KW-0288">FMN</keyword>
<dbReference type="Gene3D" id="3.60.20.10">
    <property type="entry name" value="Glutamine Phosphoribosylpyrophosphate, subunit 1, domain 1"/>
    <property type="match status" value="1"/>
</dbReference>
<dbReference type="FunFam" id="3.60.20.10:FF:000001">
    <property type="entry name" value="Glutamate synthase, large subunit"/>
    <property type="match status" value="1"/>
</dbReference>
<dbReference type="GO" id="GO:0019676">
    <property type="term" value="P:ammonia assimilation cycle"/>
    <property type="evidence" value="ECO:0007669"/>
    <property type="project" value="TreeGrafter"/>
</dbReference>
<keyword evidence="5" id="KW-0028">Amino-acid biosynthesis</keyword>
<evidence type="ECO:0000256" key="7">
    <source>
        <dbReference type="ARBA" id="ARBA00022643"/>
    </source>
</evidence>
<dbReference type="InterPro" id="IPR002932">
    <property type="entry name" value="Glu_synthdom"/>
</dbReference>
<keyword evidence="10" id="KW-0315">Glutamine amidotransferase</keyword>
<dbReference type="InterPro" id="IPR017932">
    <property type="entry name" value="GATase_2_dom"/>
</dbReference>
<dbReference type="Proteomes" id="UP000199165">
    <property type="component" value="Unassembled WGS sequence"/>
</dbReference>
<evidence type="ECO:0000256" key="14">
    <source>
        <dbReference type="ARBA" id="ARBA00023164"/>
    </source>
</evidence>
<dbReference type="SUPFAM" id="SSF51395">
    <property type="entry name" value="FMN-linked oxidoreductases"/>
    <property type="match status" value="1"/>
</dbReference>
<protein>
    <submittedName>
        <fullName evidence="18">Glutamate synthase (NADPH/NADH) large chain</fullName>
    </submittedName>
</protein>
<dbReference type="InterPro" id="IPR013785">
    <property type="entry name" value="Aldolase_TIM"/>
</dbReference>
<keyword evidence="9" id="KW-0274">FAD</keyword>
<dbReference type="Pfam" id="PF04898">
    <property type="entry name" value="Glu_syn_central"/>
    <property type="match status" value="1"/>
</dbReference>
<evidence type="ECO:0000259" key="17">
    <source>
        <dbReference type="PROSITE" id="PS51278"/>
    </source>
</evidence>
<keyword evidence="8" id="KW-0479">Metal-binding</keyword>
<feature type="domain" description="Glutamine amidotransferase type-2" evidence="17">
    <location>
        <begin position="30"/>
        <end position="422"/>
    </location>
</feature>
<dbReference type="SUPFAM" id="SSF56235">
    <property type="entry name" value="N-terminal nucleophile aminohydrolases (Ntn hydrolases)"/>
    <property type="match status" value="1"/>
</dbReference>
<gene>
    <name evidence="18" type="ORF">SAMN04487904_11494</name>
</gene>
<organism evidence="18 19">
    <name type="scientific">Actinopolyspora righensis</name>
    <dbReference type="NCBI Taxonomy" id="995060"/>
    <lineage>
        <taxon>Bacteria</taxon>
        <taxon>Bacillati</taxon>
        <taxon>Actinomycetota</taxon>
        <taxon>Actinomycetes</taxon>
        <taxon>Actinopolysporales</taxon>
        <taxon>Actinopolysporaceae</taxon>
        <taxon>Actinopolyspora</taxon>
        <taxon>Actinopolyspora alba group</taxon>
    </lineage>
</organism>
<evidence type="ECO:0000256" key="10">
    <source>
        <dbReference type="ARBA" id="ARBA00022962"/>
    </source>
</evidence>
<proteinExistence type="inferred from homology"/>
<dbReference type="EMBL" id="FPAT01000014">
    <property type="protein sequence ID" value="SFT94412.1"/>
    <property type="molecule type" value="Genomic_DNA"/>
</dbReference>
<keyword evidence="12" id="KW-0408">Iron</keyword>
<evidence type="ECO:0000256" key="15">
    <source>
        <dbReference type="ARBA" id="ARBA00023291"/>
    </source>
</evidence>
<evidence type="ECO:0000256" key="3">
    <source>
        <dbReference type="ARBA" id="ARBA00001974"/>
    </source>
</evidence>
<evidence type="ECO:0000256" key="11">
    <source>
        <dbReference type="ARBA" id="ARBA00023002"/>
    </source>
</evidence>
<evidence type="ECO:0000256" key="8">
    <source>
        <dbReference type="ARBA" id="ARBA00022723"/>
    </source>
</evidence>
<keyword evidence="15" id="KW-0003">3Fe-4S</keyword>
<dbReference type="Gene3D" id="2.160.20.60">
    <property type="entry name" value="Glutamate synthase, alpha subunit, C-terminal domain"/>
    <property type="match status" value="1"/>
</dbReference>
<dbReference type="PANTHER" id="PTHR11938:SF133">
    <property type="entry name" value="GLUTAMATE SYNTHASE (NADH)"/>
    <property type="match status" value="1"/>
</dbReference>
<dbReference type="CDD" id="cd00982">
    <property type="entry name" value="gltB_C"/>
    <property type="match status" value="1"/>
</dbReference>
<comment type="similarity">
    <text evidence="4">Belongs to the glutamate synthase family.</text>
</comment>
<dbReference type="NCBIfam" id="NF008730">
    <property type="entry name" value="PRK11750.1"/>
    <property type="match status" value="1"/>
</dbReference>
<keyword evidence="6" id="KW-0285">Flavoprotein</keyword>
<dbReference type="InterPro" id="IPR036485">
    <property type="entry name" value="Glu_synth_asu_C_sf"/>
</dbReference>
<dbReference type="GO" id="GO:0015930">
    <property type="term" value="F:glutamate synthase activity"/>
    <property type="evidence" value="ECO:0007669"/>
    <property type="project" value="InterPro"/>
</dbReference>
<evidence type="ECO:0000256" key="1">
    <source>
        <dbReference type="ARBA" id="ARBA00001917"/>
    </source>
</evidence>
<dbReference type="GO" id="GO:0006537">
    <property type="term" value="P:glutamate biosynthetic process"/>
    <property type="evidence" value="ECO:0007669"/>
    <property type="project" value="UniProtKB-KW"/>
</dbReference>
<dbReference type="Pfam" id="PF01645">
    <property type="entry name" value="Glu_synthase"/>
    <property type="match status" value="1"/>
</dbReference>
<evidence type="ECO:0000256" key="5">
    <source>
        <dbReference type="ARBA" id="ARBA00022605"/>
    </source>
</evidence>
<dbReference type="InterPro" id="IPR006982">
    <property type="entry name" value="Glu_synth_centr_N"/>
</dbReference>
<keyword evidence="14" id="KW-0314">Glutamate biosynthesis</keyword>
<dbReference type="RefSeq" id="WP_092981068.1">
    <property type="nucleotide sequence ID" value="NZ_FPAT01000014.1"/>
</dbReference>
<dbReference type="Pfam" id="PF00310">
    <property type="entry name" value="GATase_2"/>
    <property type="match status" value="1"/>
</dbReference>
<dbReference type="PROSITE" id="PS51278">
    <property type="entry name" value="GATASE_TYPE_2"/>
    <property type="match status" value="1"/>
</dbReference>
<comment type="cofactor">
    <cofactor evidence="1">
        <name>FMN</name>
        <dbReference type="ChEBI" id="CHEBI:58210"/>
    </cofactor>
</comment>
<dbReference type="CDD" id="cd00713">
    <property type="entry name" value="GltS"/>
    <property type="match status" value="1"/>
</dbReference>
<dbReference type="FunFam" id="3.20.20.70:FF:000031">
    <property type="entry name" value="Glutamate synthase 1 [NADH]"/>
    <property type="match status" value="1"/>
</dbReference>
<comment type="cofactor">
    <cofactor evidence="3">
        <name>FAD</name>
        <dbReference type="ChEBI" id="CHEBI:57692"/>
    </cofactor>
</comment>
<dbReference type="InterPro" id="IPR029055">
    <property type="entry name" value="Ntn_hydrolases_N"/>
</dbReference>
<evidence type="ECO:0000256" key="12">
    <source>
        <dbReference type="ARBA" id="ARBA00023004"/>
    </source>
</evidence>
<dbReference type="InterPro" id="IPR050711">
    <property type="entry name" value="ET-N_metabolism_enzyme"/>
</dbReference>
<evidence type="ECO:0000256" key="2">
    <source>
        <dbReference type="ARBA" id="ARBA00001927"/>
    </source>
</evidence>
<evidence type="ECO:0000256" key="4">
    <source>
        <dbReference type="ARBA" id="ARBA00009716"/>
    </source>
</evidence>
<keyword evidence="19" id="KW-1185">Reference proteome</keyword>
<evidence type="ECO:0000256" key="9">
    <source>
        <dbReference type="ARBA" id="ARBA00022827"/>
    </source>
</evidence>
<dbReference type="Pfam" id="PF01493">
    <property type="entry name" value="GXGXG"/>
    <property type="match status" value="1"/>
</dbReference>
<comment type="pathway">
    <text evidence="16">Amino-acid biosynthesis.</text>
</comment>
<dbReference type="Gene3D" id="3.20.20.70">
    <property type="entry name" value="Aldolase class I"/>
    <property type="match status" value="2"/>
</dbReference>
<evidence type="ECO:0000256" key="6">
    <source>
        <dbReference type="ARBA" id="ARBA00022630"/>
    </source>
</evidence>
<evidence type="ECO:0000313" key="19">
    <source>
        <dbReference type="Proteomes" id="UP000199165"/>
    </source>
</evidence>
<dbReference type="CDD" id="cd02808">
    <property type="entry name" value="GltS_FMN"/>
    <property type="match status" value="1"/>
</dbReference>
<dbReference type="STRING" id="995060.SAMN04487904_11494"/>
<evidence type="ECO:0000256" key="13">
    <source>
        <dbReference type="ARBA" id="ARBA00023014"/>
    </source>
</evidence>
<keyword evidence="13" id="KW-0411">Iron-sulfur</keyword>
<accession>A0A1I7C4S3</accession>
<dbReference type="PANTHER" id="PTHR11938">
    <property type="entry name" value="FAD NADPH DEHYDROGENASE/OXIDOREDUCTASE"/>
    <property type="match status" value="1"/>
</dbReference>
<name>A0A1I7C4S3_9ACTN</name>
<dbReference type="GO" id="GO:0051538">
    <property type="term" value="F:3 iron, 4 sulfur cluster binding"/>
    <property type="evidence" value="ECO:0007669"/>
    <property type="project" value="UniProtKB-KW"/>
</dbReference>
<dbReference type="InterPro" id="IPR002489">
    <property type="entry name" value="Glu_synth_asu_C"/>
</dbReference>
<dbReference type="GO" id="GO:0046872">
    <property type="term" value="F:metal ion binding"/>
    <property type="evidence" value="ECO:0007669"/>
    <property type="project" value="UniProtKB-KW"/>
</dbReference>
<dbReference type="SUPFAM" id="SSF69336">
    <property type="entry name" value="Alpha subunit of glutamate synthase, C-terminal domain"/>
    <property type="match status" value="1"/>
</dbReference>
<dbReference type="FunFam" id="2.160.20.60:FF:000001">
    <property type="entry name" value="Glutamate synthase, large subunit"/>
    <property type="match status" value="1"/>
</dbReference>
<comment type="cofactor">
    <cofactor evidence="2">
        <name>[3Fe-4S] cluster</name>
        <dbReference type="ChEBI" id="CHEBI:21137"/>
    </cofactor>
</comment>
<dbReference type="FunFam" id="3.20.20.70:FF:000053">
    <property type="entry name" value="Glutamate synthase large subunit"/>
    <property type="match status" value="1"/>
</dbReference>